<dbReference type="PANTHER" id="PTHR14209:SF19">
    <property type="entry name" value="ISOAMYL ACETATE-HYDROLYZING ESTERASE 1 HOMOLOG"/>
    <property type="match status" value="1"/>
</dbReference>
<feature type="domain" description="SGNH hydrolase-type esterase" evidence="1">
    <location>
        <begin position="48"/>
        <end position="262"/>
    </location>
</feature>
<organism evidence="2 3">
    <name type="scientific">Colletotrichum lupini</name>
    <dbReference type="NCBI Taxonomy" id="145971"/>
    <lineage>
        <taxon>Eukaryota</taxon>
        <taxon>Fungi</taxon>
        <taxon>Dikarya</taxon>
        <taxon>Ascomycota</taxon>
        <taxon>Pezizomycotina</taxon>
        <taxon>Sordariomycetes</taxon>
        <taxon>Hypocreomycetidae</taxon>
        <taxon>Glomerellales</taxon>
        <taxon>Glomerellaceae</taxon>
        <taxon>Colletotrichum</taxon>
        <taxon>Colletotrichum acutatum species complex</taxon>
    </lineage>
</organism>
<gene>
    <name evidence="2" type="ORF">CLUP02_02777</name>
</gene>
<evidence type="ECO:0000313" key="3">
    <source>
        <dbReference type="Proteomes" id="UP000830671"/>
    </source>
</evidence>
<dbReference type="InterPro" id="IPR045136">
    <property type="entry name" value="Iah1-like"/>
</dbReference>
<accession>A0A9Q8SHL0</accession>
<dbReference type="Proteomes" id="UP000830671">
    <property type="component" value="Chromosome 2"/>
</dbReference>
<dbReference type="InterPro" id="IPR036514">
    <property type="entry name" value="SGNH_hydro_sf"/>
</dbReference>
<protein>
    <submittedName>
        <fullName evidence="2">GDSL-like Lipase/Acylhydrolase</fullName>
    </submittedName>
</protein>
<dbReference type="InterPro" id="IPR013830">
    <property type="entry name" value="SGNH_hydro"/>
</dbReference>
<dbReference type="GeneID" id="73336816"/>
<dbReference type="KEGG" id="clup:CLUP02_02777"/>
<dbReference type="SUPFAM" id="SSF52266">
    <property type="entry name" value="SGNH hydrolase"/>
    <property type="match status" value="1"/>
</dbReference>
<keyword evidence="3" id="KW-1185">Reference proteome</keyword>
<dbReference type="CDD" id="cd01838">
    <property type="entry name" value="Isoamyl_acetate_hydrolase_like"/>
    <property type="match status" value="1"/>
</dbReference>
<dbReference type="PANTHER" id="PTHR14209">
    <property type="entry name" value="ISOAMYL ACETATE-HYDROLYZING ESTERASE 1"/>
    <property type="match status" value="1"/>
</dbReference>
<dbReference type="EMBL" id="CP019474">
    <property type="protein sequence ID" value="UQC77310.1"/>
    <property type="molecule type" value="Genomic_DNA"/>
</dbReference>
<name>A0A9Q8SHL0_9PEZI</name>
<dbReference type="RefSeq" id="XP_049138949.1">
    <property type="nucleotide sequence ID" value="XM_049281806.1"/>
</dbReference>
<reference evidence="2" key="1">
    <citation type="journal article" date="2021" name="Mol. Plant Microbe Interact.">
        <title>Complete Genome Sequence of the Plant-Pathogenic Fungus Colletotrichum lupini.</title>
        <authorList>
            <person name="Baroncelli R."/>
            <person name="Pensec F."/>
            <person name="Da Lio D."/>
            <person name="Boufleur T."/>
            <person name="Vicente I."/>
            <person name="Sarrocco S."/>
            <person name="Picot A."/>
            <person name="Baraldi E."/>
            <person name="Sukno S."/>
            <person name="Thon M."/>
            <person name="Le Floch G."/>
        </authorList>
    </citation>
    <scope>NUCLEOTIDE SEQUENCE</scope>
    <source>
        <strain evidence="2">IMI 504893</strain>
    </source>
</reference>
<evidence type="ECO:0000259" key="1">
    <source>
        <dbReference type="Pfam" id="PF13472"/>
    </source>
</evidence>
<evidence type="ECO:0000313" key="2">
    <source>
        <dbReference type="EMBL" id="UQC77310.1"/>
    </source>
</evidence>
<dbReference type="Gene3D" id="3.40.50.1110">
    <property type="entry name" value="SGNH hydrolase"/>
    <property type="match status" value="1"/>
</dbReference>
<proteinExistence type="predicted"/>
<dbReference type="Pfam" id="PF13472">
    <property type="entry name" value="Lipase_GDSL_2"/>
    <property type="match status" value="1"/>
</dbReference>
<sequence>MRNPEPCVVFAMTPQYAGEFSLQCLSFKTSPRNANVASLTQLYNQVVLFGDSLFQLSCTPQDGFSFQAALQDLCMRRLDVINRGFSGYNTANALGVLPYLFPPPSTTTPKIDYILILLGANDACLPIPTNSQQIALDQYKQNLKAILTHPTIRAHDPKILLVNPPPLDEIRMLERDLEKGHGQASRNAAVSKTYSDAALAVASEVPGVVPIDLYGAVMRRAEQMTIGFSRSSLPLGSPGGERGGLEVLVPDGLHLGGEGYRVLFELVKPHIGPFDESREDYRHPDWKILNPGSLG</sequence>
<dbReference type="AlphaFoldDB" id="A0A9Q8SHL0"/>